<dbReference type="InterPro" id="IPR052337">
    <property type="entry name" value="SAT4-like"/>
</dbReference>
<dbReference type="PANTHER" id="PTHR33048:SF123">
    <property type="entry name" value="INTEGRAL MEMBRANE PROTEIN"/>
    <property type="match status" value="1"/>
</dbReference>
<dbReference type="Proteomes" id="UP000800097">
    <property type="component" value="Unassembled WGS sequence"/>
</dbReference>
<evidence type="ECO:0000256" key="4">
    <source>
        <dbReference type="ARBA" id="ARBA00023136"/>
    </source>
</evidence>
<keyword evidence="2 6" id="KW-0812">Transmembrane</keyword>
<evidence type="ECO:0000313" key="9">
    <source>
        <dbReference type="Proteomes" id="UP000800097"/>
    </source>
</evidence>
<protein>
    <recommendedName>
        <fullName evidence="7">Rhodopsin domain-containing protein</fullName>
    </recommendedName>
</protein>
<feature type="transmembrane region" description="Helical" evidence="6">
    <location>
        <begin position="132"/>
        <end position="152"/>
    </location>
</feature>
<feature type="transmembrane region" description="Helical" evidence="6">
    <location>
        <begin position="214"/>
        <end position="239"/>
    </location>
</feature>
<feature type="transmembrane region" description="Helical" evidence="6">
    <location>
        <begin position="92"/>
        <end position="120"/>
    </location>
</feature>
<dbReference type="EMBL" id="ML986493">
    <property type="protein sequence ID" value="KAF2276366.1"/>
    <property type="molecule type" value="Genomic_DNA"/>
</dbReference>
<reference evidence="8" key="1">
    <citation type="journal article" date="2020" name="Stud. Mycol.">
        <title>101 Dothideomycetes genomes: a test case for predicting lifestyles and emergence of pathogens.</title>
        <authorList>
            <person name="Haridas S."/>
            <person name="Albert R."/>
            <person name="Binder M."/>
            <person name="Bloem J."/>
            <person name="Labutti K."/>
            <person name="Salamov A."/>
            <person name="Andreopoulos B."/>
            <person name="Baker S."/>
            <person name="Barry K."/>
            <person name="Bills G."/>
            <person name="Bluhm B."/>
            <person name="Cannon C."/>
            <person name="Castanera R."/>
            <person name="Culley D."/>
            <person name="Daum C."/>
            <person name="Ezra D."/>
            <person name="Gonzalez J."/>
            <person name="Henrissat B."/>
            <person name="Kuo A."/>
            <person name="Liang C."/>
            <person name="Lipzen A."/>
            <person name="Lutzoni F."/>
            <person name="Magnuson J."/>
            <person name="Mondo S."/>
            <person name="Nolan M."/>
            <person name="Ohm R."/>
            <person name="Pangilinan J."/>
            <person name="Park H.-J."/>
            <person name="Ramirez L."/>
            <person name="Alfaro M."/>
            <person name="Sun H."/>
            <person name="Tritt A."/>
            <person name="Yoshinaga Y."/>
            <person name="Zwiers L.-H."/>
            <person name="Turgeon B."/>
            <person name="Goodwin S."/>
            <person name="Spatafora J."/>
            <person name="Crous P."/>
            <person name="Grigoriev I."/>
        </authorList>
    </citation>
    <scope>NUCLEOTIDE SEQUENCE</scope>
    <source>
        <strain evidence="8">CBS 379.55</strain>
    </source>
</reference>
<keyword evidence="3 6" id="KW-1133">Transmembrane helix</keyword>
<dbReference type="Pfam" id="PF20684">
    <property type="entry name" value="Fung_rhodopsin"/>
    <property type="match status" value="1"/>
</dbReference>
<organism evidence="8 9">
    <name type="scientific">Westerdykella ornata</name>
    <dbReference type="NCBI Taxonomy" id="318751"/>
    <lineage>
        <taxon>Eukaryota</taxon>
        <taxon>Fungi</taxon>
        <taxon>Dikarya</taxon>
        <taxon>Ascomycota</taxon>
        <taxon>Pezizomycotina</taxon>
        <taxon>Dothideomycetes</taxon>
        <taxon>Pleosporomycetidae</taxon>
        <taxon>Pleosporales</taxon>
        <taxon>Sporormiaceae</taxon>
        <taxon>Westerdykella</taxon>
    </lineage>
</organism>
<evidence type="ECO:0000256" key="6">
    <source>
        <dbReference type="SAM" id="Phobius"/>
    </source>
</evidence>
<dbReference type="GO" id="GO:0016020">
    <property type="term" value="C:membrane"/>
    <property type="evidence" value="ECO:0007669"/>
    <property type="project" value="UniProtKB-SubCell"/>
</dbReference>
<evidence type="ECO:0000313" key="8">
    <source>
        <dbReference type="EMBL" id="KAF2276366.1"/>
    </source>
</evidence>
<comment type="subcellular location">
    <subcellularLocation>
        <location evidence="1">Membrane</location>
        <topology evidence="1">Multi-pass membrane protein</topology>
    </subcellularLocation>
</comment>
<dbReference type="AlphaFoldDB" id="A0A6A6JKZ7"/>
<evidence type="ECO:0000256" key="2">
    <source>
        <dbReference type="ARBA" id="ARBA00022692"/>
    </source>
</evidence>
<dbReference type="InterPro" id="IPR049326">
    <property type="entry name" value="Rhodopsin_dom_fungi"/>
</dbReference>
<evidence type="ECO:0000259" key="7">
    <source>
        <dbReference type="Pfam" id="PF20684"/>
    </source>
</evidence>
<dbReference type="PANTHER" id="PTHR33048">
    <property type="entry name" value="PTH11-LIKE INTEGRAL MEMBRANE PROTEIN (AFU_ORTHOLOGUE AFUA_5G11245)"/>
    <property type="match status" value="1"/>
</dbReference>
<keyword evidence="4 6" id="KW-0472">Membrane</keyword>
<name>A0A6A6JKZ7_WESOR</name>
<accession>A0A6A6JKZ7</accession>
<dbReference type="GeneID" id="54551522"/>
<feature type="transmembrane region" description="Helical" evidence="6">
    <location>
        <begin position="53"/>
        <end position="72"/>
    </location>
</feature>
<feature type="transmembrane region" description="Helical" evidence="6">
    <location>
        <begin position="177"/>
        <end position="202"/>
    </location>
</feature>
<feature type="transmembrane region" description="Helical" evidence="6">
    <location>
        <begin position="20"/>
        <end position="41"/>
    </location>
</feature>
<evidence type="ECO:0000256" key="5">
    <source>
        <dbReference type="ARBA" id="ARBA00038359"/>
    </source>
</evidence>
<evidence type="ECO:0000256" key="1">
    <source>
        <dbReference type="ARBA" id="ARBA00004141"/>
    </source>
</evidence>
<evidence type="ECO:0000256" key="3">
    <source>
        <dbReference type="ARBA" id="ARBA00022989"/>
    </source>
</evidence>
<feature type="domain" description="Rhodopsin" evidence="7">
    <location>
        <begin position="37"/>
        <end position="277"/>
    </location>
</feature>
<comment type="similarity">
    <text evidence="5">Belongs to the SAT4 family.</text>
</comment>
<sequence>MDRTDPKYAPAAIMARQNTMIAVTVAMTLVGAVAVGLRVFTRAYIVGTMWADDWAMIAALFFAFGYALEVLIEAKSFNAGFSGKDLSPHDMVGLIKVTIAVVVTYKLVLTLAKVSILLFYLRIAVRPSFEKLSRWTLIVVVLFQVVVTFGTIGQCVPIEKAWDLTGTVKGRCINTNIFYRFASIFHIVTDVWILLLPTKLVLSIPRPLKEKLALFGVFGLGFITVTAAGFRLQFLIIFTRSADPFFEIVPIHIWSMVEVHVGILCASAPTLRPLFSRAQRSRTKAVNGHPPDSETRGITTVTSGTIAVAIGATIRGSYRPPVPPKSPSYGGSIESSPTYAHVPSPAYRNNLSPMVVDAAPSRIVRQDKTAFELDLERNRAGDPAPRRLALLKRDENGLFRPEAAYRA</sequence>
<keyword evidence="9" id="KW-1185">Reference proteome</keyword>
<proteinExistence type="inferred from homology"/>
<gene>
    <name evidence="8" type="ORF">EI97DRAFT_433207</name>
</gene>
<dbReference type="OrthoDB" id="5329176at2759"/>
<dbReference type="RefSeq" id="XP_033653905.1">
    <property type="nucleotide sequence ID" value="XM_033798347.1"/>
</dbReference>